<organism evidence="1">
    <name type="scientific">Salmonella derby</name>
    <dbReference type="NCBI Taxonomy" id="28144"/>
    <lineage>
        <taxon>Bacteria</taxon>
        <taxon>Pseudomonadati</taxon>
        <taxon>Pseudomonadota</taxon>
        <taxon>Gammaproteobacteria</taxon>
        <taxon>Enterobacterales</taxon>
        <taxon>Enterobacteriaceae</taxon>
        <taxon>Salmonella</taxon>
    </lineage>
</organism>
<dbReference type="Pfam" id="PF10076">
    <property type="entry name" value="Phage_Mu_Gp48"/>
    <property type="match status" value="1"/>
</dbReference>
<reference evidence="1" key="1">
    <citation type="journal article" date="2018" name="Genome Biol.">
        <title>SKESA: strategic k-mer extension for scrupulous assemblies.</title>
        <authorList>
            <person name="Souvorov A."/>
            <person name="Agarwala R."/>
            <person name="Lipman D.J."/>
        </authorList>
    </citation>
    <scope>NUCLEOTIDE SEQUENCE</scope>
    <source>
        <strain evidence="1">Salmonella enterica</strain>
    </source>
</reference>
<evidence type="ECO:0000313" key="1">
    <source>
        <dbReference type="EMBL" id="HAE3719661.1"/>
    </source>
</evidence>
<accession>A0A730DQW8</accession>
<gene>
    <name evidence="1" type="ORF">G4B92_001528</name>
</gene>
<protein>
    <submittedName>
        <fullName evidence="1">DUF2313 domain-containing protein</fullName>
    </submittedName>
</protein>
<dbReference type="AlphaFoldDB" id="A0A730DQW8"/>
<proteinExistence type="predicted"/>
<comment type="caution">
    <text evidence="1">The sequence shown here is derived from an EMBL/GenBank/DDBJ whole genome shotgun (WGS) entry which is preliminary data.</text>
</comment>
<sequence>MNTVDLFRAMLPPVSYDPNGKYISAELNAEAAIMDEVKASAARVLASVTPFYASMTLSDWERVYGVIPRDGATQQERRENILIKMAATGGLSIPYFKQLAASLGYTITITELHPFRAGINRCGDRLYITDARWIWQVNVTGSRTPAYRFRTGVSAAGEPLLSFGAPVLEETFKDLKPAFTYCHFTYKEEQQCKI</sequence>
<reference evidence="1" key="2">
    <citation type="submission" date="2018-07" db="EMBL/GenBank/DDBJ databases">
        <authorList>
            <consortium name="NCBI Pathogen Detection Project"/>
        </authorList>
    </citation>
    <scope>NUCLEOTIDE SEQUENCE</scope>
    <source>
        <strain evidence="1">Salmonella enterica</strain>
    </source>
</reference>
<dbReference type="EMBL" id="DAARSE010000019">
    <property type="protein sequence ID" value="HAE3719661.1"/>
    <property type="molecule type" value="Genomic_DNA"/>
</dbReference>
<name>A0A730DQW8_SALDE</name>
<dbReference type="InterPro" id="IPR018755">
    <property type="entry name" value="Phage_Mu_Gp48"/>
</dbReference>